<organism evidence="2 3">
    <name type="scientific">Parasponia andersonii</name>
    <name type="common">Sponia andersonii</name>
    <dbReference type="NCBI Taxonomy" id="3476"/>
    <lineage>
        <taxon>Eukaryota</taxon>
        <taxon>Viridiplantae</taxon>
        <taxon>Streptophyta</taxon>
        <taxon>Embryophyta</taxon>
        <taxon>Tracheophyta</taxon>
        <taxon>Spermatophyta</taxon>
        <taxon>Magnoliopsida</taxon>
        <taxon>eudicotyledons</taxon>
        <taxon>Gunneridae</taxon>
        <taxon>Pentapetalae</taxon>
        <taxon>rosids</taxon>
        <taxon>fabids</taxon>
        <taxon>Rosales</taxon>
        <taxon>Cannabaceae</taxon>
        <taxon>Parasponia</taxon>
    </lineage>
</organism>
<evidence type="ECO:0000256" key="1">
    <source>
        <dbReference type="SAM" id="MobiDB-lite"/>
    </source>
</evidence>
<sequence>MRLQPGQFDGRPGALTAIAWLCEMERHFRALELALRLSILFLRLQWLPSRQRLSKKDWIPGRTSGEIMTEKSLEGIRDSGQPRALQTVGARTTVVLQGVAEIVCMEDVSFVASRVIERKSVPTPYQHHYRPQGFTQSFPTPQASGSQGGCRYGSSGPSQGRNNKGKGKVTRQAYAFTGGRRYSGSHWPRCC</sequence>
<comment type="caution">
    <text evidence="2">The sequence shown here is derived from an EMBL/GenBank/DDBJ whole genome shotgun (WGS) entry which is preliminary data.</text>
</comment>
<feature type="compositionally biased region" description="Polar residues" evidence="1">
    <location>
        <begin position="133"/>
        <end position="145"/>
    </location>
</feature>
<protein>
    <submittedName>
        <fullName evidence="2">Uncharacterized protein</fullName>
    </submittedName>
</protein>
<evidence type="ECO:0000313" key="2">
    <source>
        <dbReference type="EMBL" id="PON78146.1"/>
    </source>
</evidence>
<feature type="region of interest" description="Disordered" evidence="1">
    <location>
        <begin position="127"/>
        <end position="168"/>
    </location>
</feature>
<accession>A0A2P5DY01</accession>
<gene>
    <name evidence="2" type="ORF">PanWU01x14_021280</name>
</gene>
<dbReference type="AlphaFoldDB" id="A0A2P5DY01"/>
<reference evidence="3" key="1">
    <citation type="submission" date="2016-06" db="EMBL/GenBank/DDBJ databases">
        <title>Parallel loss of symbiosis genes in relatives of nitrogen-fixing non-legume Parasponia.</title>
        <authorList>
            <person name="Van Velzen R."/>
            <person name="Holmer R."/>
            <person name="Bu F."/>
            <person name="Rutten L."/>
            <person name="Van Zeijl A."/>
            <person name="Liu W."/>
            <person name="Santuari L."/>
            <person name="Cao Q."/>
            <person name="Sharma T."/>
            <person name="Shen D."/>
            <person name="Roswanjaya Y."/>
            <person name="Wardhani T."/>
            <person name="Kalhor M.S."/>
            <person name="Jansen J."/>
            <person name="Van den Hoogen J."/>
            <person name="Gungor B."/>
            <person name="Hartog M."/>
            <person name="Hontelez J."/>
            <person name="Verver J."/>
            <person name="Yang W.-C."/>
            <person name="Schijlen E."/>
            <person name="Repin R."/>
            <person name="Schilthuizen M."/>
            <person name="Schranz E."/>
            <person name="Heidstra R."/>
            <person name="Miyata K."/>
            <person name="Fedorova E."/>
            <person name="Kohlen W."/>
            <person name="Bisseling T."/>
            <person name="Smit S."/>
            <person name="Geurts R."/>
        </authorList>
    </citation>
    <scope>NUCLEOTIDE SEQUENCE [LARGE SCALE GENOMIC DNA]</scope>
    <source>
        <strain evidence="3">cv. WU1-14</strain>
    </source>
</reference>
<dbReference type="Proteomes" id="UP000237105">
    <property type="component" value="Unassembled WGS sequence"/>
</dbReference>
<dbReference type="EMBL" id="JXTB01000010">
    <property type="protein sequence ID" value="PON78146.1"/>
    <property type="molecule type" value="Genomic_DNA"/>
</dbReference>
<name>A0A2P5DY01_PARAD</name>
<keyword evidence="3" id="KW-1185">Reference proteome</keyword>
<proteinExistence type="predicted"/>
<evidence type="ECO:0000313" key="3">
    <source>
        <dbReference type="Proteomes" id="UP000237105"/>
    </source>
</evidence>